<dbReference type="Proteomes" id="UP000298663">
    <property type="component" value="Unassembled WGS sequence"/>
</dbReference>
<feature type="signal peptide" evidence="1">
    <location>
        <begin position="1"/>
        <end position="17"/>
    </location>
</feature>
<protein>
    <recommendedName>
        <fullName evidence="4">BPTI/Kunitz inhibitor domain-containing protein</fullName>
    </recommendedName>
</protein>
<keyword evidence="3" id="KW-1185">Reference proteome</keyword>
<feature type="chain" id="PRO_5021034611" description="BPTI/Kunitz inhibitor domain-containing protein" evidence="1">
    <location>
        <begin position="18"/>
        <end position="67"/>
    </location>
</feature>
<evidence type="ECO:0000313" key="2">
    <source>
        <dbReference type="EMBL" id="TKR62245.1"/>
    </source>
</evidence>
<evidence type="ECO:0008006" key="4">
    <source>
        <dbReference type="Google" id="ProtNLM"/>
    </source>
</evidence>
<dbReference type="AlphaFoldDB" id="A0A4V5ZY41"/>
<dbReference type="EMBL" id="AZBU02000010">
    <property type="protein sequence ID" value="TKR62245.1"/>
    <property type="molecule type" value="Genomic_DNA"/>
</dbReference>
<sequence length="67" mass="7893">MKTFIVLLLCFIVATQAIPFVPGQYPDDKTARKRGFDSIQEYVLHRCRPFQGNKAEYDYCLRWAIIH</sequence>
<comment type="caution">
    <text evidence="2">The sequence shown here is derived from an EMBL/GenBank/DDBJ whole genome shotgun (WGS) entry which is preliminary data.</text>
</comment>
<proteinExistence type="predicted"/>
<reference evidence="2 3" key="2">
    <citation type="journal article" date="2019" name="G3 (Bethesda)">
        <title>Hybrid Assembly of the Genome of the Entomopathogenic Nematode Steinernema carpocapsae Identifies the X-Chromosome.</title>
        <authorList>
            <person name="Serra L."/>
            <person name="Macchietto M."/>
            <person name="Macias-Munoz A."/>
            <person name="McGill C.J."/>
            <person name="Rodriguez I.M."/>
            <person name="Rodriguez B."/>
            <person name="Murad R."/>
            <person name="Mortazavi A."/>
        </authorList>
    </citation>
    <scope>NUCLEOTIDE SEQUENCE [LARGE SCALE GENOMIC DNA]</scope>
    <source>
        <strain evidence="2 3">ALL</strain>
    </source>
</reference>
<keyword evidence="1" id="KW-0732">Signal</keyword>
<evidence type="ECO:0000256" key="1">
    <source>
        <dbReference type="SAM" id="SignalP"/>
    </source>
</evidence>
<evidence type="ECO:0000313" key="3">
    <source>
        <dbReference type="Proteomes" id="UP000298663"/>
    </source>
</evidence>
<name>A0A4V5ZY41_STECR</name>
<gene>
    <name evidence="2" type="ORF">L596_026233</name>
</gene>
<organism evidence="2 3">
    <name type="scientific">Steinernema carpocapsae</name>
    <name type="common">Entomopathogenic nematode</name>
    <dbReference type="NCBI Taxonomy" id="34508"/>
    <lineage>
        <taxon>Eukaryota</taxon>
        <taxon>Metazoa</taxon>
        <taxon>Ecdysozoa</taxon>
        <taxon>Nematoda</taxon>
        <taxon>Chromadorea</taxon>
        <taxon>Rhabditida</taxon>
        <taxon>Tylenchina</taxon>
        <taxon>Panagrolaimomorpha</taxon>
        <taxon>Strongyloidoidea</taxon>
        <taxon>Steinernematidae</taxon>
        <taxon>Steinernema</taxon>
    </lineage>
</organism>
<accession>A0A4V5ZY41</accession>
<reference evidence="2 3" key="1">
    <citation type="journal article" date="2015" name="Genome Biol.">
        <title>Comparative genomics of Steinernema reveals deeply conserved gene regulatory networks.</title>
        <authorList>
            <person name="Dillman A.R."/>
            <person name="Macchietto M."/>
            <person name="Porter C.F."/>
            <person name="Rogers A."/>
            <person name="Williams B."/>
            <person name="Antoshechkin I."/>
            <person name="Lee M.M."/>
            <person name="Goodwin Z."/>
            <person name="Lu X."/>
            <person name="Lewis E.E."/>
            <person name="Goodrich-Blair H."/>
            <person name="Stock S.P."/>
            <person name="Adams B.J."/>
            <person name="Sternberg P.W."/>
            <person name="Mortazavi A."/>
        </authorList>
    </citation>
    <scope>NUCLEOTIDE SEQUENCE [LARGE SCALE GENOMIC DNA]</scope>
    <source>
        <strain evidence="2 3">ALL</strain>
    </source>
</reference>